<dbReference type="Proteomes" id="UP000695023">
    <property type="component" value="Unplaced"/>
</dbReference>
<dbReference type="GeneID" id="102200432"/>
<sequence>MGNRLSRRRETPASTHETVAVEEKTTKEPGNDSAVTQTHEAAKTEDHDVVVGEPVTPVACLPNEECVADFKEAEASSASAPKNDTEPAPVVKEAPVQPEPQVSASTPSPSEPAAEVELAPDSEPDIEIVQPISEPAPASVEHLEQQPDQLTQDSLHEPVLSSPPLTNSGSPDLAPTQDPIPVPVNPDEPSDLPAGEECQDGDEAADISMLEPEKPAEAHLEKPMEVEAENSLEKLGSDVNEESISETPKNSELRGNDLGSDLIPRDVNVPDDTPITDMSTSTELM</sequence>
<evidence type="ECO:0000313" key="2">
    <source>
        <dbReference type="Proteomes" id="UP000695023"/>
    </source>
</evidence>
<feature type="compositionally biased region" description="Basic and acidic residues" evidence="1">
    <location>
        <begin position="211"/>
        <end position="236"/>
    </location>
</feature>
<name>A0A9Y3RMN2_9CICH</name>
<dbReference type="RefSeq" id="XP_005746049.1">
    <property type="nucleotide sequence ID" value="XM_005745992.2"/>
</dbReference>
<organism evidence="2 3">
    <name type="scientific">Pundamilia nyererei</name>
    <dbReference type="NCBI Taxonomy" id="303518"/>
    <lineage>
        <taxon>Eukaryota</taxon>
        <taxon>Metazoa</taxon>
        <taxon>Chordata</taxon>
        <taxon>Craniata</taxon>
        <taxon>Vertebrata</taxon>
        <taxon>Euteleostomi</taxon>
        <taxon>Actinopterygii</taxon>
        <taxon>Neopterygii</taxon>
        <taxon>Teleostei</taxon>
        <taxon>Neoteleostei</taxon>
        <taxon>Acanthomorphata</taxon>
        <taxon>Ovalentaria</taxon>
        <taxon>Cichlomorphae</taxon>
        <taxon>Cichliformes</taxon>
        <taxon>Cichlidae</taxon>
        <taxon>African cichlids</taxon>
        <taxon>Pseudocrenilabrinae</taxon>
        <taxon>Haplochromini</taxon>
        <taxon>Pundamilia</taxon>
    </lineage>
</organism>
<proteinExistence type="predicted"/>
<evidence type="ECO:0000313" key="3">
    <source>
        <dbReference type="RefSeq" id="XP_005746049.1"/>
    </source>
</evidence>
<feature type="region of interest" description="Disordered" evidence="1">
    <location>
        <begin position="72"/>
        <end position="285"/>
    </location>
</feature>
<feature type="compositionally biased region" description="Polar residues" evidence="1">
    <location>
        <begin position="276"/>
        <end position="285"/>
    </location>
</feature>
<evidence type="ECO:0000256" key="1">
    <source>
        <dbReference type="SAM" id="MobiDB-lite"/>
    </source>
</evidence>
<keyword evidence="2" id="KW-1185">Reference proteome</keyword>
<feature type="compositionally biased region" description="Basic and acidic residues" evidence="1">
    <location>
        <begin position="19"/>
        <end position="30"/>
    </location>
</feature>
<protein>
    <submittedName>
        <fullName evidence="3">Proteoglycan 4-like</fullName>
    </submittedName>
</protein>
<feature type="region of interest" description="Disordered" evidence="1">
    <location>
        <begin position="1"/>
        <end position="50"/>
    </location>
</feature>
<gene>
    <name evidence="3" type="primary">LOC102200432</name>
</gene>
<dbReference type="AlphaFoldDB" id="A0A9Y3RMN2"/>
<feature type="compositionally biased region" description="Low complexity" evidence="1">
    <location>
        <begin position="103"/>
        <end position="117"/>
    </location>
</feature>
<reference evidence="3" key="1">
    <citation type="submission" date="2025-08" db="UniProtKB">
        <authorList>
            <consortium name="RefSeq"/>
        </authorList>
    </citation>
    <scope>IDENTIFICATION</scope>
</reference>
<accession>A0A9Y3RMN2</accession>
<feature type="compositionally biased region" description="Basic and acidic residues" evidence="1">
    <location>
        <begin position="40"/>
        <end position="50"/>
    </location>
</feature>